<dbReference type="EMBL" id="LNXU01000020">
    <property type="protein sequence ID" value="KTC72590.1"/>
    <property type="molecule type" value="Genomic_DNA"/>
</dbReference>
<name>A0A0W0RNF7_LEGBO</name>
<dbReference type="OrthoDB" id="5640839at2"/>
<dbReference type="PATRIC" id="fig|447.4.peg.2515"/>
<dbReference type="Proteomes" id="UP000054695">
    <property type="component" value="Unassembled WGS sequence"/>
</dbReference>
<reference evidence="1 2" key="1">
    <citation type="submission" date="2015-11" db="EMBL/GenBank/DDBJ databases">
        <title>Genomic analysis of 38 Legionella species identifies large and diverse effector repertoires.</title>
        <authorList>
            <person name="Burstein D."/>
            <person name="Amaro F."/>
            <person name="Zusman T."/>
            <person name="Lifshitz Z."/>
            <person name="Cohen O."/>
            <person name="Gilbert J.A."/>
            <person name="Pupko T."/>
            <person name="Shuman H.A."/>
            <person name="Segal G."/>
        </authorList>
    </citation>
    <scope>NUCLEOTIDE SEQUENCE [LARGE SCALE GENOMIC DNA]</scope>
    <source>
        <strain evidence="1 2">WIGA</strain>
    </source>
</reference>
<protein>
    <recommendedName>
        <fullName evidence="3">DUF883 domain-containing protein</fullName>
    </recommendedName>
</protein>
<gene>
    <name evidence="1" type="ORF">Lboz_2371</name>
</gene>
<sequence>MDDSSKKPSLHNAKTHIEEAASEILEAGKKRANEIYEESIKKVTQAEVNIEECANKFIWKIKENPLTSVLIAGGIGYLLAKIMKK</sequence>
<evidence type="ECO:0000313" key="1">
    <source>
        <dbReference type="EMBL" id="KTC72590.1"/>
    </source>
</evidence>
<accession>A0A0W0RNF7</accession>
<keyword evidence="2" id="KW-1185">Reference proteome</keyword>
<dbReference type="RefSeq" id="WP_058460003.1">
    <property type="nucleotide sequence ID" value="NZ_CAAAIY010000039.1"/>
</dbReference>
<proteinExistence type="predicted"/>
<comment type="caution">
    <text evidence="1">The sequence shown here is derived from an EMBL/GenBank/DDBJ whole genome shotgun (WGS) entry which is preliminary data.</text>
</comment>
<evidence type="ECO:0008006" key="3">
    <source>
        <dbReference type="Google" id="ProtNLM"/>
    </source>
</evidence>
<dbReference type="AlphaFoldDB" id="A0A0W0RNF7"/>
<evidence type="ECO:0000313" key="2">
    <source>
        <dbReference type="Proteomes" id="UP000054695"/>
    </source>
</evidence>
<organism evidence="1 2">
    <name type="scientific">Legionella bozemanae</name>
    <name type="common">Fluoribacter bozemanae</name>
    <dbReference type="NCBI Taxonomy" id="447"/>
    <lineage>
        <taxon>Bacteria</taxon>
        <taxon>Pseudomonadati</taxon>
        <taxon>Pseudomonadota</taxon>
        <taxon>Gammaproteobacteria</taxon>
        <taxon>Legionellales</taxon>
        <taxon>Legionellaceae</taxon>
        <taxon>Legionella</taxon>
    </lineage>
</organism>